<dbReference type="EMBL" id="JAFCJH010000076">
    <property type="protein sequence ID" value="MBR0801289.1"/>
    <property type="molecule type" value="Genomic_DNA"/>
</dbReference>
<protein>
    <submittedName>
        <fullName evidence="2">Uncharacterized protein</fullName>
    </submittedName>
</protein>
<evidence type="ECO:0000313" key="2">
    <source>
        <dbReference type="EMBL" id="MBR0801289.1"/>
    </source>
</evidence>
<comment type="caution">
    <text evidence="2">The sequence shown here is derived from an EMBL/GenBank/DDBJ whole genome shotgun (WGS) entry which is preliminary data.</text>
</comment>
<dbReference type="Proteomes" id="UP001315278">
    <property type="component" value="Unassembled WGS sequence"/>
</dbReference>
<keyword evidence="3" id="KW-1185">Reference proteome</keyword>
<name>A0ABS5FWQ0_9BRAD</name>
<sequence length="106" mass="11894">MRPTTAAMKNVIELGILSRMRYARPADVLSNLLLTKEEKTKRLASWTSDASAVTSMPSLRAHFEPKWPIQLDEILRALSALDEEDPRQPPGSKPKRLQATDRVLVA</sequence>
<organism evidence="2 3">
    <name type="scientific">Bradyrhizobium jicamae</name>
    <dbReference type="NCBI Taxonomy" id="280332"/>
    <lineage>
        <taxon>Bacteria</taxon>
        <taxon>Pseudomonadati</taxon>
        <taxon>Pseudomonadota</taxon>
        <taxon>Alphaproteobacteria</taxon>
        <taxon>Hyphomicrobiales</taxon>
        <taxon>Nitrobacteraceae</taxon>
        <taxon>Bradyrhizobium</taxon>
    </lineage>
</organism>
<dbReference type="RefSeq" id="WP_212398848.1">
    <property type="nucleotide sequence ID" value="NZ_JAFCJH010000076.1"/>
</dbReference>
<evidence type="ECO:0000256" key="1">
    <source>
        <dbReference type="SAM" id="MobiDB-lite"/>
    </source>
</evidence>
<proteinExistence type="predicted"/>
<reference evidence="3" key="1">
    <citation type="journal article" date="2021" name="ISME J.">
        <title>Evolutionary origin and ecological implication of a unique nif island in free-living Bradyrhizobium lineages.</title>
        <authorList>
            <person name="Tao J."/>
        </authorList>
    </citation>
    <scope>NUCLEOTIDE SEQUENCE [LARGE SCALE GENOMIC DNA]</scope>
    <source>
        <strain evidence="3">SZCCT0434</strain>
    </source>
</reference>
<evidence type="ECO:0000313" key="3">
    <source>
        <dbReference type="Proteomes" id="UP001315278"/>
    </source>
</evidence>
<accession>A0ABS5FWQ0</accession>
<gene>
    <name evidence="2" type="ORF">JQ615_38680</name>
</gene>
<feature type="region of interest" description="Disordered" evidence="1">
    <location>
        <begin position="83"/>
        <end position="106"/>
    </location>
</feature>